<dbReference type="PROSITE" id="PS00409">
    <property type="entry name" value="PROKAR_NTER_METHYL"/>
    <property type="match status" value="1"/>
</dbReference>
<evidence type="ECO:0000256" key="2">
    <source>
        <dbReference type="ARBA" id="ARBA00023237"/>
    </source>
</evidence>
<feature type="region of interest" description="Disordered" evidence="3">
    <location>
        <begin position="145"/>
        <end position="168"/>
    </location>
</feature>
<accession>A0A7C1H6I5</accession>
<evidence type="ECO:0000256" key="1">
    <source>
        <dbReference type="ARBA" id="ARBA00004442"/>
    </source>
</evidence>
<keyword evidence="4" id="KW-1133">Transmembrane helix</keyword>
<keyword evidence="4" id="KW-0812">Transmembrane</keyword>
<dbReference type="AlphaFoldDB" id="A0A7C1H6I5"/>
<name>A0A7C1H6I5_9BACT</name>
<proteinExistence type="predicted"/>
<comment type="subcellular location">
    <subcellularLocation>
        <location evidence="1">Cell outer membrane</location>
    </subcellularLocation>
</comment>
<evidence type="ECO:0000313" key="5">
    <source>
        <dbReference type="EMBL" id="HDP77007.1"/>
    </source>
</evidence>
<feature type="transmembrane region" description="Helical" evidence="4">
    <location>
        <begin position="12"/>
        <end position="38"/>
    </location>
</feature>
<reference evidence="5" key="1">
    <citation type="journal article" date="2020" name="mSystems">
        <title>Genome- and Community-Level Interaction Insights into Carbon Utilization and Element Cycling Functions of Hydrothermarchaeota in Hydrothermal Sediment.</title>
        <authorList>
            <person name="Zhou Z."/>
            <person name="Liu Y."/>
            <person name="Xu W."/>
            <person name="Pan J."/>
            <person name="Luo Z.H."/>
            <person name="Li M."/>
        </authorList>
    </citation>
    <scope>NUCLEOTIDE SEQUENCE [LARGE SCALE GENOMIC DNA]</scope>
    <source>
        <strain evidence="5">SpSt-1179</strain>
    </source>
</reference>
<dbReference type="EMBL" id="DSBT01000066">
    <property type="protein sequence ID" value="HDP77007.1"/>
    <property type="molecule type" value="Genomic_DNA"/>
</dbReference>
<evidence type="ECO:0000256" key="3">
    <source>
        <dbReference type="SAM" id="MobiDB-lite"/>
    </source>
</evidence>
<organism evidence="5">
    <name type="scientific">Mesotoga infera</name>
    <dbReference type="NCBI Taxonomy" id="1236046"/>
    <lineage>
        <taxon>Bacteria</taxon>
        <taxon>Thermotogati</taxon>
        <taxon>Thermotogota</taxon>
        <taxon>Thermotogae</taxon>
        <taxon>Kosmotogales</taxon>
        <taxon>Kosmotogaceae</taxon>
        <taxon>Mesotoga</taxon>
    </lineage>
</organism>
<dbReference type="NCBIfam" id="TIGR02532">
    <property type="entry name" value="IV_pilin_GFxxxE"/>
    <property type="match status" value="1"/>
</dbReference>
<keyword evidence="4" id="KW-0472">Membrane</keyword>
<dbReference type="Pfam" id="PF07963">
    <property type="entry name" value="N_methyl"/>
    <property type="match status" value="1"/>
</dbReference>
<evidence type="ECO:0000256" key="4">
    <source>
        <dbReference type="SAM" id="Phobius"/>
    </source>
</evidence>
<comment type="caution">
    <text evidence="5">The sequence shown here is derived from an EMBL/GenBank/DDBJ whole genome shotgun (WGS) entry which is preliminary data.</text>
</comment>
<sequence length="168" mass="19462">MSENTERRSGLSLIEMVMSIAIIAVVLFISLTVYNIWWKSYNQTSEKSVIERQMTSAMEIIVKELRLAKDVALDYDENDEEMTVFRLQDKRIEYRKDDKVNYLTDQVVDNLTFDFKDTDETVLEVTIENTSKSIVLTSRVKLMNKEPSSGSSMESVVSFKKSEKLFSE</sequence>
<dbReference type="Proteomes" id="UP000886198">
    <property type="component" value="Unassembled WGS sequence"/>
</dbReference>
<keyword evidence="2" id="KW-0998">Cell outer membrane</keyword>
<dbReference type="GO" id="GO:0009279">
    <property type="term" value="C:cell outer membrane"/>
    <property type="evidence" value="ECO:0007669"/>
    <property type="project" value="UniProtKB-SubCell"/>
</dbReference>
<feature type="compositionally biased region" description="Low complexity" evidence="3">
    <location>
        <begin position="148"/>
        <end position="158"/>
    </location>
</feature>
<gene>
    <name evidence="5" type="ORF">ENN47_02235</name>
</gene>
<protein>
    <submittedName>
        <fullName evidence="5">Prepilin-type N-terminal cleavage/methylation domain-containing protein</fullName>
    </submittedName>
</protein>
<dbReference type="InterPro" id="IPR012902">
    <property type="entry name" value="N_methyl_site"/>
</dbReference>